<dbReference type="GO" id="GO:0003755">
    <property type="term" value="F:peptidyl-prolyl cis-trans isomerase activity"/>
    <property type="evidence" value="ECO:0007669"/>
    <property type="project" value="UniProtKB-UniRule"/>
</dbReference>
<evidence type="ECO:0000256" key="4">
    <source>
        <dbReference type="ARBA" id="ARBA00022490"/>
    </source>
</evidence>
<evidence type="ECO:0000256" key="1">
    <source>
        <dbReference type="ARBA" id="ARBA00000971"/>
    </source>
</evidence>
<evidence type="ECO:0000313" key="12">
    <source>
        <dbReference type="Proteomes" id="UP000297295"/>
    </source>
</evidence>
<keyword evidence="6" id="KW-0143">Chaperone</keyword>
<dbReference type="EC" id="5.2.1.8" evidence="9"/>
<dbReference type="SUPFAM" id="SSF54534">
    <property type="entry name" value="FKBP-like"/>
    <property type="match status" value="1"/>
</dbReference>
<dbReference type="AlphaFoldDB" id="A0A4E0Q3C3"/>
<dbReference type="InterPro" id="IPR001179">
    <property type="entry name" value="PPIase_FKBP_dom"/>
</dbReference>
<organism evidence="11 12">
    <name type="scientific">Methanolobus halotolerans</name>
    <dbReference type="NCBI Taxonomy" id="2052935"/>
    <lineage>
        <taxon>Archaea</taxon>
        <taxon>Methanobacteriati</taxon>
        <taxon>Methanobacteriota</taxon>
        <taxon>Stenosarchaea group</taxon>
        <taxon>Methanomicrobia</taxon>
        <taxon>Methanosarcinales</taxon>
        <taxon>Methanosarcinaceae</taxon>
        <taxon>Methanolobus</taxon>
    </lineage>
</organism>
<dbReference type="PROSITE" id="PS50059">
    <property type="entry name" value="FKBP_PPIASE"/>
    <property type="match status" value="1"/>
</dbReference>
<comment type="subcellular location">
    <subcellularLocation>
        <location evidence="2">Cytoplasm</location>
    </subcellularLocation>
</comment>
<protein>
    <recommendedName>
        <fullName evidence="9">Peptidyl-prolyl cis-trans isomerase</fullName>
        <ecNumber evidence="9">5.2.1.8</ecNumber>
    </recommendedName>
</protein>
<dbReference type="PANTHER" id="PTHR47861">
    <property type="entry name" value="FKBP-TYPE PEPTIDYL-PROLYL CIS-TRANS ISOMERASE SLYD"/>
    <property type="match status" value="1"/>
</dbReference>
<evidence type="ECO:0000256" key="6">
    <source>
        <dbReference type="ARBA" id="ARBA00023186"/>
    </source>
</evidence>
<evidence type="ECO:0000259" key="10">
    <source>
        <dbReference type="PROSITE" id="PS50059"/>
    </source>
</evidence>
<dbReference type="GO" id="GO:0005737">
    <property type="term" value="C:cytoplasm"/>
    <property type="evidence" value="ECO:0007669"/>
    <property type="project" value="UniProtKB-SubCell"/>
</dbReference>
<dbReference type="Pfam" id="PF00254">
    <property type="entry name" value="FKBP_C"/>
    <property type="match status" value="1"/>
</dbReference>
<dbReference type="Gene3D" id="3.10.50.40">
    <property type="match status" value="1"/>
</dbReference>
<reference evidence="11 12" key="1">
    <citation type="submission" date="2017-11" db="EMBL/GenBank/DDBJ databases">
        <title>Isolation and Characterization of Methanogenic Archaea from Saline Meromictic Lake at Siberia.</title>
        <authorList>
            <person name="Shen Y."/>
            <person name="Huang H.-H."/>
            <person name="Lai M.-C."/>
            <person name="Chen S.-C."/>
        </authorList>
    </citation>
    <scope>NUCLEOTIDE SEQUENCE [LARGE SCALE GENOMIC DNA]</scope>
    <source>
        <strain evidence="11 12">SY-01</strain>
    </source>
</reference>
<dbReference type="OrthoDB" id="8615at2157"/>
<feature type="domain" description="PPIase FKBP-type" evidence="10">
    <location>
        <begin position="36"/>
        <end position="124"/>
    </location>
</feature>
<evidence type="ECO:0000256" key="5">
    <source>
        <dbReference type="ARBA" id="ARBA00023110"/>
    </source>
</evidence>
<name>A0A4E0Q3C3_9EURY</name>
<evidence type="ECO:0000256" key="2">
    <source>
        <dbReference type="ARBA" id="ARBA00004496"/>
    </source>
</evidence>
<evidence type="ECO:0000256" key="8">
    <source>
        <dbReference type="PROSITE-ProRule" id="PRU00277"/>
    </source>
</evidence>
<dbReference type="InterPro" id="IPR046357">
    <property type="entry name" value="PPIase_dom_sf"/>
</dbReference>
<keyword evidence="7 8" id="KW-0413">Isomerase</keyword>
<evidence type="ECO:0000256" key="9">
    <source>
        <dbReference type="RuleBase" id="RU003915"/>
    </source>
</evidence>
<keyword evidence="5 8" id="KW-0697">Rotamase</keyword>
<dbReference type="EMBL" id="PGGK01000013">
    <property type="protein sequence ID" value="TGC07870.1"/>
    <property type="molecule type" value="Genomic_DNA"/>
</dbReference>
<accession>A0A4E0Q3C3</accession>
<dbReference type="PANTHER" id="PTHR47861:SF3">
    <property type="entry name" value="FKBP-TYPE PEPTIDYL-PROLYL CIS-TRANS ISOMERASE SLYD"/>
    <property type="match status" value="1"/>
</dbReference>
<evidence type="ECO:0000313" key="11">
    <source>
        <dbReference type="EMBL" id="TGC07870.1"/>
    </source>
</evidence>
<keyword evidence="4" id="KW-0963">Cytoplasm</keyword>
<evidence type="ECO:0000256" key="3">
    <source>
        <dbReference type="ARBA" id="ARBA00006577"/>
    </source>
</evidence>
<dbReference type="GO" id="GO:0042026">
    <property type="term" value="P:protein refolding"/>
    <property type="evidence" value="ECO:0007669"/>
    <property type="project" value="UniProtKB-ARBA"/>
</dbReference>
<evidence type="ECO:0000256" key="7">
    <source>
        <dbReference type="ARBA" id="ARBA00023235"/>
    </source>
</evidence>
<sequence>MKRILLLILVLTVLVSGCTSLDDGSTDSTSEVVEPGNLVTVNYVGELENGTVFDTSVEQVAQEEGLYDPARNYEPIAFVAGSGQMIPGFDEAVMGMAVGEEKTVEISPEEAYGEHSLELIFDIPVEQFESANITPVVGEDVSIQGRQCAILNVSEENVTLDCNHQLAGETLIFTIEIVSIEDMEGNSNNIS</sequence>
<comment type="similarity">
    <text evidence="3 9">Belongs to the FKBP-type PPIase family.</text>
</comment>
<gene>
    <name evidence="11" type="ORF">CUN85_10515</name>
</gene>
<comment type="caution">
    <text evidence="11">The sequence shown here is derived from an EMBL/GenBank/DDBJ whole genome shotgun (WGS) entry which is preliminary data.</text>
</comment>
<proteinExistence type="inferred from homology"/>
<keyword evidence="12" id="KW-1185">Reference proteome</keyword>
<comment type="catalytic activity">
    <reaction evidence="1 8 9">
        <text>[protein]-peptidylproline (omega=180) = [protein]-peptidylproline (omega=0)</text>
        <dbReference type="Rhea" id="RHEA:16237"/>
        <dbReference type="Rhea" id="RHEA-COMP:10747"/>
        <dbReference type="Rhea" id="RHEA-COMP:10748"/>
        <dbReference type="ChEBI" id="CHEBI:83833"/>
        <dbReference type="ChEBI" id="CHEBI:83834"/>
        <dbReference type="EC" id="5.2.1.8"/>
    </reaction>
</comment>
<dbReference type="PROSITE" id="PS51257">
    <property type="entry name" value="PROKAR_LIPOPROTEIN"/>
    <property type="match status" value="1"/>
</dbReference>
<dbReference type="Proteomes" id="UP000297295">
    <property type="component" value="Unassembled WGS sequence"/>
</dbReference>
<dbReference type="RefSeq" id="WP_135390263.1">
    <property type="nucleotide sequence ID" value="NZ_PGGK01000013.1"/>
</dbReference>